<dbReference type="STRING" id="1428644.BIV57_12800"/>
<dbReference type="EMBL" id="MLCF01000063">
    <property type="protein sequence ID" value="OIV37111.1"/>
    <property type="molecule type" value="Genomic_DNA"/>
</dbReference>
<accession>A0A1J7BEJ0</accession>
<dbReference type="SUPFAM" id="SSF46785">
    <property type="entry name" value="Winged helix' DNA-binding domain"/>
    <property type="match status" value="1"/>
</dbReference>
<dbReference type="AlphaFoldDB" id="A0A1J7BEJ0"/>
<organism evidence="1 2">
    <name type="scientific">Mangrovactinospora gilvigrisea</name>
    <dbReference type="NCBI Taxonomy" id="1428644"/>
    <lineage>
        <taxon>Bacteria</taxon>
        <taxon>Bacillati</taxon>
        <taxon>Actinomycetota</taxon>
        <taxon>Actinomycetes</taxon>
        <taxon>Kitasatosporales</taxon>
        <taxon>Streptomycetaceae</taxon>
        <taxon>Mangrovactinospora</taxon>
    </lineage>
</organism>
<evidence type="ECO:0000313" key="1">
    <source>
        <dbReference type="EMBL" id="OIV37111.1"/>
    </source>
</evidence>
<dbReference type="PANTHER" id="PTHR34704:SF1">
    <property type="entry name" value="ATPASE"/>
    <property type="match status" value="1"/>
</dbReference>
<protein>
    <recommendedName>
        <fullName evidence="3">DUF234 domain-containing protein</fullName>
    </recommendedName>
</protein>
<dbReference type="InterPro" id="IPR036388">
    <property type="entry name" value="WH-like_DNA-bd_sf"/>
</dbReference>
<evidence type="ECO:0008006" key="3">
    <source>
        <dbReference type="Google" id="ProtNLM"/>
    </source>
</evidence>
<dbReference type="InterPro" id="IPR036390">
    <property type="entry name" value="WH_DNA-bd_sf"/>
</dbReference>
<dbReference type="PANTHER" id="PTHR34704">
    <property type="entry name" value="ATPASE"/>
    <property type="match status" value="1"/>
</dbReference>
<evidence type="ECO:0000313" key="2">
    <source>
        <dbReference type="Proteomes" id="UP000243342"/>
    </source>
</evidence>
<keyword evidence="2" id="KW-1185">Reference proteome</keyword>
<comment type="caution">
    <text evidence="1">The sequence shown here is derived from an EMBL/GenBank/DDBJ whole genome shotgun (WGS) entry which is preliminary data.</text>
</comment>
<name>A0A1J7BEJ0_9ACTN</name>
<sequence>MFREARYLLAEEPDIRDNALYHSVLAAVAEGNHTRGGIAGYLERKATDISYHLTVLEDAGLLTRAVDAFRPGRSAYRINEPLVAFHHAVMRPEWSRLERQGRAAQVWTASARRFAGSVVGPRFEQIARDWAQDHAPDGLFALPVAEVSYGVVNDPEHKTSHELDLVALGRDTSGQRVILGIGEAKWQEQMGAGHLDRLKRIQELLVRAGHPGADSARLVCVSGRPFSAPLREAAAHGDAHLISLDDLYRS</sequence>
<reference evidence="1 2" key="1">
    <citation type="submission" date="2016-10" db="EMBL/GenBank/DDBJ databases">
        <title>Genome sequence of Streptomyces gilvigriseus MUSC 26.</title>
        <authorList>
            <person name="Lee L.-H."/>
            <person name="Ser H.-L."/>
        </authorList>
    </citation>
    <scope>NUCLEOTIDE SEQUENCE [LARGE SCALE GENOMIC DNA]</scope>
    <source>
        <strain evidence="1 2">MUSC 26</strain>
    </source>
</reference>
<proteinExistence type="predicted"/>
<gene>
    <name evidence="1" type="ORF">BIV57_12800</name>
</gene>
<dbReference type="Proteomes" id="UP000243342">
    <property type="component" value="Unassembled WGS sequence"/>
</dbReference>
<dbReference type="Gene3D" id="1.10.10.10">
    <property type="entry name" value="Winged helix-like DNA-binding domain superfamily/Winged helix DNA-binding domain"/>
    <property type="match status" value="1"/>
</dbReference>